<sequence length="101" mass="11861">MRWQHGAQLLYDLREALHLEQSAEVHGAMGRKRLITDSFQVVRKKKRDSKEVKAQSPPCDRDLERRLAVVEKWMKKRKAVARRVLVKKRAAAETAQQKRET</sequence>
<gene>
    <name evidence="1" type="ORF">K3G42_020983</name>
</gene>
<dbReference type="EMBL" id="CM037615">
    <property type="protein sequence ID" value="KAH8013644.1"/>
    <property type="molecule type" value="Genomic_DNA"/>
</dbReference>
<accession>A0ACB8G293</accession>
<evidence type="ECO:0000313" key="2">
    <source>
        <dbReference type="Proteomes" id="UP000827872"/>
    </source>
</evidence>
<evidence type="ECO:0000313" key="1">
    <source>
        <dbReference type="EMBL" id="KAH8013644.1"/>
    </source>
</evidence>
<dbReference type="Proteomes" id="UP000827872">
    <property type="component" value="Linkage Group LG02"/>
</dbReference>
<keyword evidence="2" id="KW-1185">Reference proteome</keyword>
<reference evidence="1" key="1">
    <citation type="submission" date="2021-08" db="EMBL/GenBank/DDBJ databases">
        <title>The first chromosome-level gecko genome reveals the dynamic sex chromosomes of Neotropical dwarf geckos (Sphaerodactylidae: Sphaerodactylus).</title>
        <authorList>
            <person name="Pinto B.J."/>
            <person name="Keating S.E."/>
            <person name="Gamble T."/>
        </authorList>
    </citation>
    <scope>NUCLEOTIDE SEQUENCE</scope>
    <source>
        <strain evidence="1">TG3544</strain>
    </source>
</reference>
<proteinExistence type="predicted"/>
<protein>
    <submittedName>
        <fullName evidence="1">Uncharacterized protein</fullName>
    </submittedName>
</protein>
<name>A0ACB8G293_9SAUR</name>
<comment type="caution">
    <text evidence="1">The sequence shown here is derived from an EMBL/GenBank/DDBJ whole genome shotgun (WGS) entry which is preliminary data.</text>
</comment>
<organism evidence="1 2">
    <name type="scientific">Sphaerodactylus townsendi</name>
    <dbReference type="NCBI Taxonomy" id="933632"/>
    <lineage>
        <taxon>Eukaryota</taxon>
        <taxon>Metazoa</taxon>
        <taxon>Chordata</taxon>
        <taxon>Craniata</taxon>
        <taxon>Vertebrata</taxon>
        <taxon>Euteleostomi</taxon>
        <taxon>Lepidosauria</taxon>
        <taxon>Squamata</taxon>
        <taxon>Bifurcata</taxon>
        <taxon>Gekkota</taxon>
        <taxon>Sphaerodactylidae</taxon>
        <taxon>Sphaerodactylus</taxon>
    </lineage>
</organism>